<sequence>MSSLPRLGILVALAILGPVSIALAAPACSSSNDPAAADPTTTDDETDSGDVPPPCPANGVSKGPWSMAMTRTSGRIRWESCRAGSEGGLVLTPEGGGAEQTLTSTETMKDLTVRHTAVLGPQRSPDDWPGPAWMHEVVLESLPVGTCYQYALAADRSLTGRFCTSRPDGADVHFVAIGDTNPLLGEIVPKLIAKVVPLAPDFLVHGGDIQYYESAFETWTGWFPLMRPLLALGALQPALGNHEHETPDELDDYSNRFFGYPNFGGELTYYRYESAGIWFHVLDTEQAVEPETTQGKWLLAGLEEVSKKPGFRFSVLVMHRPFVTCGDNAQNQAARTGYASALAQYKVPLVLQAHIHGYERFEIDGVTYITTGGGGGLIGDMDENISRDECAMRKSSGGFVHALDVTVSGGSIHARAIDANGTERDSFAITVP</sequence>
<keyword evidence="1 3" id="KW-0732">Signal</keyword>
<dbReference type="Pfam" id="PF00149">
    <property type="entry name" value="Metallophos"/>
    <property type="match status" value="1"/>
</dbReference>
<gene>
    <name evidence="5" type="ORF">AKJ09_09618</name>
</gene>
<dbReference type="InterPro" id="IPR029052">
    <property type="entry name" value="Metallo-depent_PP-like"/>
</dbReference>
<feature type="chain" id="PRO_5005467204" evidence="3">
    <location>
        <begin position="25"/>
        <end position="432"/>
    </location>
</feature>
<organism evidence="5 6">
    <name type="scientific">Labilithrix luteola</name>
    <dbReference type="NCBI Taxonomy" id="1391654"/>
    <lineage>
        <taxon>Bacteria</taxon>
        <taxon>Pseudomonadati</taxon>
        <taxon>Myxococcota</taxon>
        <taxon>Polyangia</taxon>
        <taxon>Polyangiales</taxon>
        <taxon>Labilitrichaceae</taxon>
        <taxon>Labilithrix</taxon>
    </lineage>
</organism>
<evidence type="ECO:0000313" key="5">
    <source>
        <dbReference type="EMBL" id="AKV02955.1"/>
    </source>
</evidence>
<dbReference type="EMBL" id="CP012333">
    <property type="protein sequence ID" value="AKV02955.1"/>
    <property type="molecule type" value="Genomic_DNA"/>
</dbReference>
<dbReference type="KEGG" id="llu:AKJ09_09618"/>
<dbReference type="RefSeq" id="WP_146653801.1">
    <property type="nucleotide sequence ID" value="NZ_CP012333.1"/>
</dbReference>
<dbReference type="InterPro" id="IPR039331">
    <property type="entry name" value="PAPs-like"/>
</dbReference>
<reference evidence="5 6" key="1">
    <citation type="submission" date="2015-08" db="EMBL/GenBank/DDBJ databases">
        <authorList>
            <person name="Babu N.S."/>
            <person name="Beckwith C.J."/>
            <person name="Beseler K.G."/>
            <person name="Brison A."/>
            <person name="Carone J.V."/>
            <person name="Caskin T.P."/>
            <person name="Diamond M."/>
            <person name="Durham M.E."/>
            <person name="Foxe J.M."/>
            <person name="Go M."/>
            <person name="Henderson B.A."/>
            <person name="Jones I.B."/>
            <person name="McGettigan J.A."/>
            <person name="Micheletti S.J."/>
            <person name="Nasrallah M.E."/>
            <person name="Ortiz D."/>
            <person name="Piller C.R."/>
            <person name="Privatt S.R."/>
            <person name="Schneider S.L."/>
            <person name="Sharp S."/>
            <person name="Smith T.C."/>
            <person name="Stanton J.D."/>
            <person name="Ullery H.E."/>
            <person name="Wilson R.J."/>
            <person name="Serrano M.G."/>
            <person name="Buck G."/>
            <person name="Lee V."/>
            <person name="Wang Y."/>
            <person name="Carvalho R."/>
            <person name="Voegtly L."/>
            <person name="Shi R."/>
            <person name="Duckworth R."/>
            <person name="Johnson A."/>
            <person name="Loviza R."/>
            <person name="Walstead R."/>
            <person name="Shah Z."/>
            <person name="Kiflezghi M."/>
            <person name="Wade K."/>
            <person name="Ball S.L."/>
            <person name="Bradley K.W."/>
            <person name="Asai D.J."/>
            <person name="Bowman C.A."/>
            <person name="Russell D.A."/>
            <person name="Pope W.H."/>
            <person name="Jacobs-Sera D."/>
            <person name="Hendrix R.W."/>
            <person name="Hatfull G.F."/>
        </authorList>
    </citation>
    <scope>NUCLEOTIDE SEQUENCE [LARGE SCALE GENOMIC DNA]</scope>
    <source>
        <strain evidence="5 6">DSM 27648</strain>
    </source>
</reference>
<dbReference type="Proteomes" id="UP000064967">
    <property type="component" value="Chromosome"/>
</dbReference>
<dbReference type="AlphaFoldDB" id="A0A0K1QBZ5"/>
<evidence type="ECO:0000256" key="1">
    <source>
        <dbReference type="ARBA" id="ARBA00022729"/>
    </source>
</evidence>
<feature type="region of interest" description="Disordered" evidence="2">
    <location>
        <begin position="28"/>
        <end position="66"/>
    </location>
</feature>
<name>A0A0K1QBZ5_9BACT</name>
<evidence type="ECO:0000313" key="6">
    <source>
        <dbReference type="Proteomes" id="UP000064967"/>
    </source>
</evidence>
<keyword evidence="6" id="KW-1185">Reference proteome</keyword>
<dbReference type="GO" id="GO:0003993">
    <property type="term" value="F:acid phosphatase activity"/>
    <property type="evidence" value="ECO:0007669"/>
    <property type="project" value="InterPro"/>
</dbReference>
<dbReference type="InterPro" id="IPR004843">
    <property type="entry name" value="Calcineurin-like_PHP"/>
</dbReference>
<protein>
    <submittedName>
        <fullName evidence="5">Ser/Thr protein phosphatase family protein</fullName>
    </submittedName>
</protein>
<dbReference type="PANTHER" id="PTHR22953">
    <property type="entry name" value="ACID PHOSPHATASE RELATED"/>
    <property type="match status" value="1"/>
</dbReference>
<accession>A0A0K1QBZ5</accession>
<feature type="domain" description="Calcineurin-like phosphoesterase" evidence="4">
    <location>
        <begin position="175"/>
        <end position="358"/>
    </location>
</feature>
<dbReference type="OrthoDB" id="9809781at2"/>
<evidence type="ECO:0000256" key="2">
    <source>
        <dbReference type="SAM" id="MobiDB-lite"/>
    </source>
</evidence>
<evidence type="ECO:0000256" key="3">
    <source>
        <dbReference type="SAM" id="SignalP"/>
    </source>
</evidence>
<dbReference type="PANTHER" id="PTHR22953:SF153">
    <property type="entry name" value="PURPLE ACID PHOSPHATASE"/>
    <property type="match status" value="1"/>
</dbReference>
<proteinExistence type="predicted"/>
<evidence type="ECO:0000259" key="4">
    <source>
        <dbReference type="Pfam" id="PF00149"/>
    </source>
</evidence>
<feature type="signal peptide" evidence="3">
    <location>
        <begin position="1"/>
        <end position="24"/>
    </location>
</feature>
<dbReference type="STRING" id="1391654.AKJ09_09618"/>
<dbReference type="Gene3D" id="3.60.21.10">
    <property type="match status" value="1"/>
</dbReference>
<dbReference type="SUPFAM" id="SSF56300">
    <property type="entry name" value="Metallo-dependent phosphatases"/>
    <property type="match status" value="1"/>
</dbReference>